<comment type="catalytic activity">
    <reaction evidence="11">
        <text>Couples ATP hydrolysis with the unwinding of duplex DNA by translocating in the 3'-5' direction.</text>
        <dbReference type="EC" id="5.6.2.4"/>
    </reaction>
</comment>
<evidence type="ECO:0000256" key="3">
    <source>
        <dbReference type="ARBA" id="ARBA00022763"/>
    </source>
</evidence>
<dbReference type="GO" id="GO:0033202">
    <property type="term" value="C:DNA helicase complex"/>
    <property type="evidence" value="ECO:0007669"/>
    <property type="project" value="TreeGrafter"/>
</dbReference>
<evidence type="ECO:0000256" key="10">
    <source>
        <dbReference type="ARBA" id="ARBA00023235"/>
    </source>
</evidence>
<keyword evidence="18" id="KW-1185">Reference proteome</keyword>
<keyword evidence="3" id="KW-0227">DNA damage</keyword>
<evidence type="ECO:0000256" key="1">
    <source>
        <dbReference type="ARBA" id="ARBA00022722"/>
    </source>
</evidence>
<evidence type="ECO:0000256" key="7">
    <source>
        <dbReference type="ARBA" id="ARBA00022840"/>
    </source>
</evidence>
<accession>A0AAU9CJF5</accession>
<dbReference type="InterPro" id="IPR014017">
    <property type="entry name" value="DNA_helicase_UvrD-like_C"/>
</dbReference>
<dbReference type="GO" id="GO:0005524">
    <property type="term" value="F:ATP binding"/>
    <property type="evidence" value="ECO:0007669"/>
    <property type="project" value="UniProtKB-UniRule"/>
</dbReference>
<dbReference type="GO" id="GO:0043138">
    <property type="term" value="F:3'-5' DNA helicase activity"/>
    <property type="evidence" value="ECO:0007669"/>
    <property type="project" value="UniProtKB-EC"/>
</dbReference>
<dbReference type="Gene3D" id="3.90.320.10">
    <property type="match status" value="1"/>
</dbReference>
<keyword evidence="9" id="KW-0234">DNA repair</keyword>
<dbReference type="PANTHER" id="PTHR11070">
    <property type="entry name" value="UVRD / RECB / PCRA DNA HELICASE FAMILY MEMBER"/>
    <property type="match status" value="1"/>
</dbReference>
<evidence type="ECO:0000256" key="13">
    <source>
        <dbReference type="ARBA" id="ARBA00048988"/>
    </source>
</evidence>
<keyword evidence="6" id="KW-0269">Exonuclease</keyword>
<keyword evidence="4 14" id="KW-0378">Hydrolase</keyword>
<comment type="catalytic activity">
    <reaction evidence="13">
        <text>ATP + H2O = ADP + phosphate + H(+)</text>
        <dbReference type="Rhea" id="RHEA:13065"/>
        <dbReference type="ChEBI" id="CHEBI:15377"/>
        <dbReference type="ChEBI" id="CHEBI:15378"/>
        <dbReference type="ChEBI" id="CHEBI:30616"/>
        <dbReference type="ChEBI" id="CHEBI:43474"/>
        <dbReference type="ChEBI" id="CHEBI:456216"/>
        <dbReference type="EC" id="5.6.2.4"/>
    </reaction>
</comment>
<sequence length="1168" mass="129063">MPTLDNAQQSIVDTLGRGLFVEAGAGSGKTFTLVQRLVHALTPDPETGRAYLDDLDQVLIITFTNKAASEIRERVREEFVSRGMHQAAFEVDRAWISTIHGMCERILRESALEAGIDPSFEVVQGHEQSYLLSRAASDVASVTRSDPEFAELYRLYGSAMNAASEEGVAEESKSGSNNTPSALEMALAIAELAASSPEGFSGIRFPGEAPSLRYLVTQCSLALQDLLAVWRPNKGTAGYKKMPLVTQLAEELALLADMPEVKKEGLIDFCERFLEADLKAGSFSKDAKALFYTFRGQLGDALMQVAYEPLRQQENNLLKLAQLIGGRYNHLKVERGVVDNNDLLSLTLRALESNPVIAKRYANRFRLVMVDESQDTDPQQLKIVRLLAGGDDHICYVGDGQQSIYGFRGADVEEYRRVRDRSLDRLVRMNHNYRSHDDILRFVKHSLGDSGILEGFMDLEAFDERKDGYPPAEEPRVVIEHTANYGAKKSLAIKSVADQIANRFQILHKQGVSVGSMALLLRGLNNVDIYIKSLREHGLEALVTAGSSFARSLEVHVIQALLWTLANPRDSYRGTLPLLQSPMFDLSDEDLLFLSKGGRAKGFADALLTPAPDIERVLGRTPSPRLMNAIAVLQKARETMASKPVSQTVRDVCEQSGWLARLGHEGPQGLARQANLLECVRCIDEIIDKRGLGYSRAPKVFSDWLSVAKKGPSTLSTENADAVQIMTIHASKGLEFPVVAIAEAFDDSSGDKRKRLLACSSQGIHSLALSYDPKTLSKLTGLDEGIISKAKSWAEGNLAKVGYEKDQIKTGLDWRLSLEEIKEDRDRQEAARLLYVALTRAREALVIGINTDIHKCGISPQLAAYYLSSLVGEVPKELGVTRFDFGGQEEGVIETVVIEKKDTEDEPEIEEVPAAQRFAMYEALKPAAPLRRWKSSDDIHSYTSDRHQAETLEALAAEDDVQNMQESYTPWAPPQSTGEDPLCFGDAFHELARIAANLRAKPSRQRILAVAKSRELNEQATDRLSLALDNWLASPLCNEAFGYPIVQGEAPFFSAEGNEEYLDSSEGKAGYLTGSIDLLCTDGSRDALVVDYKTGERTLSEHEARELHEMQARYYAHVLMKQGFERVEAAFVLVENVDSEGPLTVRFTFKGEPPKLGAITEPVKETSK</sequence>
<dbReference type="SUPFAM" id="SSF52540">
    <property type="entry name" value="P-loop containing nucleoside triphosphate hydrolases"/>
    <property type="match status" value="1"/>
</dbReference>
<keyword evidence="1" id="KW-0540">Nuclease</keyword>
<evidence type="ECO:0000256" key="6">
    <source>
        <dbReference type="ARBA" id="ARBA00022839"/>
    </source>
</evidence>
<feature type="domain" description="UvrD-like helicase C-terminal" evidence="16">
    <location>
        <begin position="444"/>
        <end position="733"/>
    </location>
</feature>
<dbReference type="Pfam" id="PF13361">
    <property type="entry name" value="UvrD_C"/>
    <property type="match status" value="1"/>
</dbReference>
<proteinExistence type="predicted"/>
<dbReference type="Pfam" id="PF12705">
    <property type="entry name" value="PDDEXK_1"/>
    <property type="match status" value="1"/>
</dbReference>
<dbReference type="PANTHER" id="PTHR11070:SF2">
    <property type="entry name" value="ATP-DEPENDENT DNA HELICASE SRS2"/>
    <property type="match status" value="1"/>
</dbReference>
<dbReference type="GO" id="GO:0000725">
    <property type="term" value="P:recombinational repair"/>
    <property type="evidence" value="ECO:0007669"/>
    <property type="project" value="TreeGrafter"/>
</dbReference>
<dbReference type="GO" id="GO:0005829">
    <property type="term" value="C:cytosol"/>
    <property type="evidence" value="ECO:0007669"/>
    <property type="project" value="TreeGrafter"/>
</dbReference>
<evidence type="ECO:0000256" key="11">
    <source>
        <dbReference type="ARBA" id="ARBA00034617"/>
    </source>
</evidence>
<keyword evidence="7 14" id="KW-0067">ATP-binding</keyword>
<dbReference type="InterPro" id="IPR011604">
    <property type="entry name" value="PDDEXK-like_dom_sf"/>
</dbReference>
<evidence type="ECO:0000256" key="12">
    <source>
        <dbReference type="ARBA" id="ARBA00034808"/>
    </source>
</evidence>
<dbReference type="InterPro" id="IPR038726">
    <property type="entry name" value="PDDEXK_AddAB-type"/>
</dbReference>
<dbReference type="Gene3D" id="3.40.50.300">
    <property type="entry name" value="P-loop containing nucleotide triphosphate hydrolases"/>
    <property type="match status" value="4"/>
</dbReference>
<keyword evidence="2 14" id="KW-0547">Nucleotide-binding</keyword>
<evidence type="ECO:0000313" key="17">
    <source>
        <dbReference type="EMBL" id="BDC90573.1"/>
    </source>
</evidence>
<feature type="binding site" evidence="14">
    <location>
        <begin position="23"/>
        <end position="30"/>
    </location>
    <ligand>
        <name>ATP</name>
        <dbReference type="ChEBI" id="CHEBI:30616"/>
    </ligand>
</feature>
<dbReference type="GO" id="GO:0003677">
    <property type="term" value="F:DNA binding"/>
    <property type="evidence" value="ECO:0007669"/>
    <property type="project" value="UniProtKB-KW"/>
</dbReference>
<dbReference type="InterPro" id="IPR000212">
    <property type="entry name" value="DNA_helicase_UvrD/REP"/>
</dbReference>
<dbReference type="InterPro" id="IPR011335">
    <property type="entry name" value="Restrct_endonuc-II-like"/>
</dbReference>
<dbReference type="PROSITE" id="PS51217">
    <property type="entry name" value="UVRD_HELICASE_CTER"/>
    <property type="match status" value="1"/>
</dbReference>
<evidence type="ECO:0000256" key="9">
    <source>
        <dbReference type="ARBA" id="ARBA00023204"/>
    </source>
</evidence>
<evidence type="ECO:0000256" key="2">
    <source>
        <dbReference type="ARBA" id="ARBA00022741"/>
    </source>
</evidence>
<dbReference type="InterPro" id="IPR027417">
    <property type="entry name" value="P-loop_NTPase"/>
</dbReference>
<evidence type="ECO:0000256" key="5">
    <source>
        <dbReference type="ARBA" id="ARBA00022806"/>
    </source>
</evidence>
<keyword evidence="5 14" id="KW-0347">Helicase</keyword>
<dbReference type="Proteomes" id="UP001431186">
    <property type="component" value="Chromosome"/>
</dbReference>
<organism evidence="17 18">
    <name type="scientific">Leptogranulimonas caecicola</name>
    <dbReference type="NCBI Taxonomy" id="2894156"/>
    <lineage>
        <taxon>Bacteria</taxon>
        <taxon>Bacillati</taxon>
        <taxon>Actinomycetota</taxon>
        <taxon>Coriobacteriia</taxon>
        <taxon>Coriobacteriales</taxon>
        <taxon>Kribbibacteriaceae</taxon>
        <taxon>Leptogranulimonas</taxon>
    </lineage>
</organism>
<dbReference type="KEGG" id="lcal:ATTO_04450"/>
<evidence type="ECO:0000256" key="4">
    <source>
        <dbReference type="ARBA" id="ARBA00022801"/>
    </source>
</evidence>
<dbReference type="InterPro" id="IPR014016">
    <property type="entry name" value="UvrD-like_ATP-bd"/>
</dbReference>
<feature type="domain" description="UvrD-like helicase ATP-binding" evidence="15">
    <location>
        <begin position="2"/>
        <end position="436"/>
    </location>
</feature>
<evidence type="ECO:0000256" key="8">
    <source>
        <dbReference type="ARBA" id="ARBA00023125"/>
    </source>
</evidence>
<dbReference type="EC" id="5.6.2.4" evidence="12"/>
<dbReference type="Pfam" id="PF00580">
    <property type="entry name" value="UvrD-helicase"/>
    <property type="match status" value="1"/>
</dbReference>
<evidence type="ECO:0000259" key="15">
    <source>
        <dbReference type="PROSITE" id="PS51198"/>
    </source>
</evidence>
<evidence type="ECO:0000313" key="18">
    <source>
        <dbReference type="Proteomes" id="UP001431186"/>
    </source>
</evidence>
<gene>
    <name evidence="17" type="ORF">ATTO_04450</name>
</gene>
<dbReference type="AlphaFoldDB" id="A0AAU9CJF5"/>
<keyword evidence="10" id="KW-0413">Isomerase</keyword>
<evidence type="ECO:0000259" key="16">
    <source>
        <dbReference type="PROSITE" id="PS51217"/>
    </source>
</evidence>
<protein>
    <recommendedName>
        <fullName evidence="12">DNA 3'-5' helicase</fullName>
        <ecNumber evidence="12">5.6.2.4</ecNumber>
    </recommendedName>
</protein>
<dbReference type="RefSeq" id="WP_265592059.1">
    <property type="nucleotide sequence ID" value="NZ_AP025285.1"/>
</dbReference>
<dbReference type="PROSITE" id="PS51198">
    <property type="entry name" value="UVRD_HELICASE_ATP_BIND"/>
    <property type="match status" value="1"/>
</dbReference>
<evidence type="ECO:0000256" key="14">
    <source>
        <dbReference type="PROSITE-ProRule" id="PRU00560"/>
    </source>
</evidence>
<dbReference type="Gene3D" id="1.10.486.10">
    <property type="entry name" value="PCRA, domain 4"/>
    <property type="match status" value="1"/>
</dbReference>
<dbReference type="GO" id="GO:0004527">
    <property type="term" value="F:exonuclease activity"/>
    <property type="evidence" value="ECO:0007669"/>
    <property type="project" value="UniProtKB-KW"/>
</dbReference>
<name>A0AAU9CJF5_9ACTN</name>
<dbReference type="EMBL" id="AP025285">
    <property type="protein sequence ID" value="BDC90573.1"/>
    <property type="molecule type" value="Genomic_DNA"/>
</dbReference>
<keyword evidence="8" id="KW-0238">DNA-binding</keyword>
<reference evidence="17" key="1">
    <citation type="submission" date="2021-11" db="EMBL/GenBank/DDBJ databases">
        <title>Complete genome sequence of Atopobiaceae bacterium TOC12.</title>
        <authorList>
            <person name="Morinaga K."/>
            <person name="Kusada H."/>
            <person name="Tamaki H."/>
        </authorList>
    </citation>
    <scope>NUCLEOTIDE SEQUENCE</scope>
    <source>
        <strain evidence="17">TOC12</strain>
    </source>
</reference>
<dbReference type="SUPFAM" id="SSF52980">
    <property type="entry name" value="Restriction endonuclease-like"/>
    <property type="match status" value="1"/>
</dbReference>